<comment type="caution">
    <text evidence="1">The sequence shown here is derived from an EMBL/GenBank/DDBJ whole genome shotgun (WGS) entry which is preliminary data.</text>
</comment>
<dbReference type="RefSeq" id="WP_345347293.1">
    <property type="nucleotide sequence ID" value="NZ_BAABHJ010000001.1"/>
</dbReference>
<evidence type="ECO:0000313" key="1">
    <source>
        <dbReference type="EMBL" id="GAA4601673.1"/>
    </source>
</evidence>
<name>A0ABP8TDD6_9ACTN</name>
<keyword evidence="2" id="KW-1185">Reference proteome</keyword>
<protein>
    <recommendedName>
        <fullName evidence="3">GNAT family N-acetyltransferase</fullName>
    </recommendedName>
</protein>
<dbReference type="EMBL" id="BAABHJ010000001">
    <property type="protein sequence ID" value="GAA4601673.1"/>
    <property type="molecule type" value="Genomic_DNA"/>
</dbReference>
<dbReference type="Proteomes" id="UP001500212">
    <property type="component" value="Unassembled WGS sequence"/>
</dbReference>
<reference evidence="2" key="1">
    <citation type="journal article" date="2019" name="Int. J. Syst. Evol. Microbiol.">
        <title>The Global Catalogue of Microorganisms (GCM) 10K type strain sequencing project: providing services to taxonomists for standard genome sequencing and annotation.</title>
        <authorList>
            <consortium name="The Broad Institute Genomics Platform"/>
            <consortium name="The Broad Institute Genome Sequencing Center for Infectious Disease"/>
            <person name="Wu L."/>
            <person name="Ma J."/>
        </authorList>
    </citation>
    <scope>NUCLEOTIDE SEQUENCE [LARGE SCALE GENOMIC DNA]</scope>
    <source>
        <strain evidence="2">JCM 17938</strain>
    </source>
</reference>
<evidence type="ECO:0000313" key="2">
    <source>
        <dbReference type="Proteomes" id="UP001500212"/>
    </source>
</evidence>
<accession>A0ABP8TDD6</accession>
<gene>
    <name evidence="1" type="ORF">GCM10023195_04540</name>
</gene>
<organism evidence="1 2">
    <name type="scientific">Actinoallomurus liliacearum</name>
    <dbReference type="NCBI Taxonomy" id="1080073"/>
    <lineage>
        <taxon>Bacteria</taxon>
        <taxon>Bacillati</taxon>
        <taxon>Actinomycetota</taxon>
        <taxon>Actinomycetes</taxon>
        <taxon>Streptosporangiales</taxon>
        <taxon>Thermomonosporaceae</taxon>
        <taxon>Actinoallomurus</taxon>
    </lineage>
</organism>
<sequence>MAVADTGTLEFSNLAPSRGLAPDVEEWIVDGLTEALPALRMRSLFDLRRDMFRDADLITLAVEGSGRSVVGALSSRWCTTPAGGRLLHIMTQFVGERRQGDGIAFAGTWGRHLEGVYGQTAEFPDLWVLKTFNPIVYCAMRSFTRVPGVTFYPDVDAERQDPRIVRRAERVAATVAPGHSFSSSTGVIRGAGEPADLYPWLPESREEKVNDYFAATTLPGDRMLCMLGVPTPEAAATILQIFGLTPATPEVRLARSLLDDPADNGNGA</sequence>
<proteinExistence type="predicted"/>
<evidence type="ECO:0008006" key="3">
    <source>
        <dbReference type="Google" id="ProtNLM"/>
    </source>
</evidence>